<name>A0A2W5QKB5_ANCNO</name>
<gene>
    <name evidence="1" type="ORF">DI549_21160</name>
</gene>
<dbReference type="EMBL" id="QFQD01000104">
    <property type="protein sequence ID" value="PZQ79061.1"/>
    <property type="molecule type" value="Genomic_DNA"/>
</dbReference>
<comment type="caution">
    <text evidence="1">The sequence shown here is derived from an EMBL/GenBank/DDBJ whole genome shotgun (WGS) entry which is preliminary data.</text>
</comment>
<dbReference type="Proteomes" id="UP000248887">
    <property type="component" value="Unassembled WGS sequence"/>
</dbReference>
<proteinExistence type="predicted"/>
<accession>A0A2W5QKB5</accession>
<dbReference type="AlphaFoldDB" id="A0A2W5QKB5"/>
<evidence type="ECO:0000313" key="1">
    <source>
        <dbReference type="EMBL" id="PZQ79061.1"/>
    </source>
</evidence>
<sequence length="93" mass="10185">MSYLIFENRTAARTRSRNAYAPLRPDDEPDTGAVTVALWSSVHHPSDGRAALLIPTTPEQAGLGISQAQYDALLTEDERAALIPDLPAEWKPE</sequence>
<reference evidence="1 2" key="1">
    <citation type="submission" date="2017-08" db="EMBL/GenBank/DDBJ databases">
        <title>Infants hospitalized years apart are colonized by the same room-sourced microbial strains.</title>
        <authorList>
            <person name="Brooks B."/>
            <person name="Olm M.R."/>
            <person name="Firek B.A."/>
            <person name="Baker R."/>
            <person name="Thomas B.C."/>
            <person name="Morowitz M.J."/>
            <person name="Banfield J.F."/>
        </authorList>
    </citation>
    <scope>NUCLEOTIDE SEQUENCE [LARGE SCALE GENOMIC DNA]</scope>
    <source>
        <strain evidence="1">S2_005_001_R2_27</strain>
    </source>
</reference>
<organism evidence="1 2">
    <name type="scientific">Ancylobacter novellus</name>
    <name type="common">Thiobacillus novellus</name>
    <dbReference type="NCBI Taxonomy" id="921"/>
    <lineage>
        <taxon>Bacteria</taxon>
        <taxon>Pseudomonadati</taxon>
        <taxon>Pseudomonadota</taxon>
        <taxon>Alphaproteobacteria</taxon>
        <taxon>Hyphomicrobiales</taxon>
        <taxon>Xanthobacteraceae</taxon>
        <taxon>Ancylobacter</taxon>
    </lineage>
</organism>
<protein>
    <submittedName>
        <fullName evidence="1">Uncharacterized protein</fullName>
    </submittedName>
</protein>
<evidence type="ECO:0000313" key="2">
    <source>
        <dbReference type="Proteomes" id="UP000248887"/>
    </source>
</evidence>